<sequence length="150" mass="17490">MNKTPLFALLALLAFGLLTYLYFTPSYQGAFLAQYELSRGEYKEAERLAQESLGLDPYNRLAMSVLKEAKKEREWQGLLREAKERKGEIEHSLGIKLSLEQKRRLEWLVKMTLEQFASMGSGAPSSLELKEERERLESWYKRLDRELKAL</sequence>
<dbReference type="AlphaFoldDB" id="Q7MR27"/>
<dbReference type="HOGENOM" id="CLU_1739781_0_0_7"/>
<evidence type="ECO:0008006" key="3">
    <source>
        <dbReference type="Google" id="ProtNLM"/>
    </source>
</evidence>
<name>Q7MR27_WOLSU</name>
<dbReference type="RefSeq" id="WP_011139579.1">
    <property type="nucleotide sequence ID" value="NC_005090.1"/>
</dbReference>
<organism evidence="2">
    <name type="scientific">Wolinella succinogenes (strain ATCC 29543 / DSM 1740 / CCUG 13145 / JCM 31913 / LMG 7466 / NCTC 11488 / FDC 602W)</name>
    <name type="common">Vibrio succinogenes</name>
    <dbReference type="NCBI Taxonomy" id="273121"/>
    <lineage>
        <taxon>Bacteria</taxon>
        <taxon>Pseudomonadati</taxon>
        <taxon>Campylobacterota</taxon>
        <taxon>Epsilonproteobacteria</taxon>
        <taxon>Campylobacterales</taxon>
        <taxon>Helicobacteraceae</taxon>
        <taxon>Wolinella</taxon>
    </lineage>
</organism>
<proteinExistence type="predicted"/>
<dbReference type="KEGG" id="wsu:WS1774"/>
<dbReference type="Proteomes" id="UP000000422">
    <property type="component" value="Chromosome"/>
</dbReference>
<evidence type="ECO:0000313" key="1">
    <source>
        <dbReference type="EMBL" id="CAE10796.1"/>
    </source>
</evidence>
<accession>Q7MR27</accession>
<gene>
    <name evidence="1" type="ordered locus">WS1774</name>
</gene>
<reference evidence="1 2" key="1">
    <citation type="journal article" date="2003" name="Proc. Natl. Acad. Sci. U.S.A.">
        <title>Complete genome sequence and analysis of Wolinella succinogenes.</title>
        <authorList>
            <person name="Baar C."/>
            <person name="Eppinger M."/>
            <person name="Raddatz G."/>
            <person name="Simon JM."/>
            <person name="Lanz C."/>
            <person name="Klimmek O."/>
            <person name="Nandakumar R."/>
            <person name="Gross R."/>
            <person name="Rosinus A."/>
            <person name="Keller H."/>
            <person name="Jagtap P."/>
            <person name="Linke B."/>
            <person name="Meyer F."/>
            <person name="Lederer H."/>
            <person name="Schuster S.C."/>
        </authorList>
    </citation>
    <scope>NUCLEOTIDE SEQUENCE [LARGE SCALE GENOMIC DNA]</scope>
    <source>
        <strain evidence="2">ATCC 29543 / DSM 1740 / CCUG 13145 / JCM 31913 / LMG 7466 / NCTC 11488 / FDC 602W</strain>
    </source>
</reference>
<dbReference type="STRING" id="273121.WS1774"/>
<protein>
    <recommendedName>
        <fullName evidence="3">Tetratricopeptide repeat protein</fullName>
    </recommendedName>
</protein>
<evidence type="ECO:0000313" key="2">
    <source>
        <dbReference type="Proteomes" id="UP000000422"/>
    </source>
</evidence>
<dbReference type="EMBL" id="BX571661">
    <property type="protein sequence ID" value="CAE10796.1"/>
    <property type="molecule type" value="Genomic_DNA"/>
</dbReference>
<keyword evidence="2" id="KW-1185">Reference proteome</keyword>